<name>A0A2N3VDA3_9NOCA</name>
<dbReference type="EMBL" id="PJMW01000002">
    <property type="protein sequence ID" value="PKV79571.1"/>
    <property type="molecule type" value="Genomic_DNA"/>
</dbReference>
<reference evidence="3 4" key="1">
    <citation type="submission" date="2017-12" db="EMBL/GenBank/DDBJ databases">
        <title>Sequencing the genomes of 1000 Actinobacteria strains.</title>
        <authorList>
            <person name="Klenk H.-P."/>
        </authorList>
    </citation>
    <scope>NUCLEOTIDE SEQUENCE [LARGE SCALE GENOMIC DNA]</scope>
    <source>
        <strain evidence="3 4">DSM 44489</strain>
    </source>
</reference>
<feature type="domain" description="ParB-like N-terminal" evidence="2">
    <location>
        <begin position="53"/>
        <end position="147"/>
    </location>
</feature>
<dbReference type="Proteomes" id="UP000233766">
    <property type="component" value="Unassembled WGS sequence"/>
</dbReference>
<dbReference type="InterPro" id="IPR003115">
    <property type="entry name" value="ParB_N"/>
</dbReference>
<proteinExistence type="predicted"/>
<comment type="caution">
    <text evidence="3">The sequence shown here is derived from an EMBL/GenBank/DDBJ whole genome shotgun (WGS) entry which is preliminary data.</text>
</comment>
<dbReference type="InterPro" id="IPR036086">
    <property type="entry name" value="ParB/Sulfiredoxin_sf"/>
</dbReference>
<dbReference type="SMART" id="SM00470">
    <property type="entry name" value="ParB"/>
    <property type="match status" value="1"/>
</dbReference>
<protein>
    <submittedName>
        <fullName evidence="3">ParB family chromosome partitioning protein</fullName>
    </submittedName>
</protein>
<dbReference type="CDD" id="cd16387">
    <property type="entry name" value="ParB_N_Srx"/>
    <property type="match status" value="1"/>
</dbReference>
<evidence type="ECO:0000313" key="3">
    <source>
        <dbReference type="EMBL" id="PKV79571.1"/>
    </source>
</evidence>
<evidence type="ECO:0000259" key="2">
    <source>
        <dbReference type="SMART" id="SM00470"/>
    </source>
</evidence>
<sequence>MPATLAEPGTHELTETEQIEPNPRDAEDNPDADATTSPNAALEVVPPLNAEAGFRDPRELVIGENIRQEFDPADHPKQAASIQAFGVQAPVLVERETDGSLHVLDGQVRTLIAITEGVGTVPVWITDVDTSIEINERRITRALRQLNLNDRRIPITDADRAGGVALMLDLGASVTRIAEGLQTEHAKIRTAGVIGRSATARGLLDDSQYSLPQLETIAHYEALGDTDAVAQLSFPRINFRYRATLIEQDRAMTRARLAAALPYAEIGFGVLTEDPDLATEPTNLIPATDLVTGEGETVTETEIYADAYRWAVYVVVDDSDADLIAEDTGELVDPDTVDWDATEPGIEPGEGLRSAHGLVTRQRWVPAYYLLAEHLPASGLQVPVPEPVVDRADDPVDATDTEQADREAARAARRRVIELNKQGSAAKIRRIEFLTELLTARTAPPGTAMFVATSLNREPGLLASWGASTTTHKLLGVTSTGELTEKIAAAATGRAWVIVLALVLGALESQIEKDSWRRPPSGAGRYLNFLADLGARKGFALVDVERAITGEIDYNDIDLDNPAAAPVGDEMVEALAA</sequence>
<dbReference type="SUPFAM" id="SSF110849">
    <property type="entry name" value="ParB/Sulfiredoxin"/>
    <property type="match status" value="1"/>
</dbReference>
<evidence type="ECO:0000256" key="1">
    <source>
        <dbReference type="SAM" id="MobiDB-lite"/>
    </source>
</evidence>
<keyword evidence="4" id="KW-1185">Reference proteome</keyword>
<dbReference type="Gene3D" id="3.90.1530.10">
    <property type="entry name" value="Conserved hypothetical protein from pyrococcus furiosus pfu- 392566-001, ParB domain"/>
    <property type="match status" value="1"/>
</dbReference>
<evidence type="ECO:0000313" key="4">
    <source>
        <dbReference type="Proteomes" id="UP000233766"/>
    </source>
</evidence>
<organism evidence="3 4">
    <name type="scientific">Nocardia fluminea</name>
    <dbReference type="NCBI Taxonomy" id="134984"/>
    <lineage>
        <taxon>Bacteria</taxon>
        <taxon>Bacillati</taxon>
        <taxon>Actinomycetota</taxon>
        <taxon>Actinomycetes</taxon>
        <taxon>Mycobacteriales</taxon>
        <taxon>Nocardiaceae</taxon>
        <taxon>Nocardia</taxon>
    </lineage>
</organism>
<dbReference type="AlphaFoldDB" id="A0A2N3VDA3"/>
<accession>A0A2N3VDA3</accession>
<dbReference type="RefSeq" id="WP_062990274.1">
    <property type="nucleotide sequence ID" value="NZ_PJMW01000002.1"/>
</dbReference>
<feature type="region of interest" description="Disordered" evidence="1">
    <location>
        <begin position="1"/>
        <end position="41"/>
    </location>
</feature>
<dbReference type="OrthoDB" id="3846919at2"/>
<gene>
    <name evidence="3" type="ORF">ATK86_3967</name>
</gene>